<feature type="transmembrane region" description="Helical" evidence="8">
    <location>
        <begin position="224"/>
        <end position="245"/>
    </location>
</feature>
<keyword evidence="2" id="KW-0813">Transport</keyword>
<dbReference type="HOGENOM" id="CLU_026429_0_1_0"/>
<sequence length="441" mass="48391">MNPKKFYGKLEPEKVILWGFLMLIMSGTLLLWISNYSYKPLTFIDSLFTATSAVCVTGLVVVDTASDLTFYSKSIVAVLIQLGGLGVMTAFTFLFILRGARVSLQQRYYLSNSLGLESVSGVIRLLGHIVKMTLAIELFGTLLLFGKLIDYYEPLSALGHATFQSVSAFCNAGFSTFPGNMMPFSKDIYLTSVIMILIVLGGIGFVPLTEIVGVEKRGKRLSPYCKMVLIMTVMLIVLGCIFLFLSEHCRSNQQISVFQGFWDALFQSVSARTAGFNTVDIGKVSPLGSFILILLMIVGASPGSTGGGMKTTTLGVLLLSLYSEILQREDVVFFGRRVPYSVLRKAVSLAIVYVMTIFLSSFIMGFMEPYSFREILFEVTSALGTVGLSTGITPKLSTGSKLLLILLMFWGRVGLIIFFYGIARKEEKGRVTYADVNVPIG</sequence>
<reference evidence="9 10" key="2">
    <citation type="journal article" date="2012" name="Stand. Genomic Sci.">
        <title>Genome sequence of the moderately thermophilic, amino-acid-degrading and sulfur-reducing bacterium Thermovirga lienii type strain (Cas60314(T)).</title>
        <authorList>
            <person name="Goker M."/>
            <person name="Saunders E."/>
            <person name="Lapidus A."/>
            <person name="Nolan M."/>
            <person name="Lucas S."/>
            <person name="Hammon N."/>
            <person name="Deshpande S."/>
            <person name="Cheng J.F."/>
            <person name="Han C."/>
            <person name="Tapia R."/>
            <person name="Goodwin L.A."/>
            <person name="Pitluck S."/>
            <person name="Liolios K."/>
            <person name="Mavromatis K."/>
            <person name="Pagani I."/>
            <person name="Ivanova N."/>
            <person name="Mikhailova N."/>
            <person name="Pati A."/>
            <person name="Chen A."/>
            <person name="Palaniappan K."/>
            <person name="Land M."/>
            <person name="Chang Y.J."/>
            <person name="Jeffries C.D."/>
            <person name="Brambilla E.M."/>
            <person name="Rohde M."/>
            <person name="Spring S."/>
            <person name="Detter J.C."/>
            <person name="Woyke T."/>
            <person name="Bristow J."/>
            <person name="Eisen J.A."/>
            <person name="Markowitz V."/>
            <person name="Hugenholtz P."/>
            <person name="Kyrpides N.C."/>
            <person name="Klenk H.P."/>
        </authorList>
    </citation>
    <scope>NUCLEOTIDE SEQUENCE [LARGE SCALE GENOMIC DNA]</scope>
    <source>
        <strain evidence="10">ATCC BAA-1197 / DSM 17291 / Cas60314</strain>
    </source>
</reference>
<gene>
    <name evidence="9" type="ordered locus">Tlie_0731</name>
</gene>
<dbReference type="GO" id="GO:0016787">
    <property type="term" value="F:hydrolase activity"/>
    <property type="evidence" value="ECO:0007669"/>
    <property type="project" value="UniProtKB-KW"/>
</dbReference>
<evidence type="ECO:0000256" key="5">
    <source>
        <dbReference type="ARBA" id="ARBA00022989"/>
    </source>
</evidence>
<dbReference type="Pfam" id="PF02386">
    <property type="entry name" value="TrkH"/>
    <property type="match status" value="1"/>
</dbReference>
<organism evidence="9 10">
    <name type="scientific">Thermovirga lienii (strain ATCC BAA-1197 / DSM 17291 / Cas60314)</name>
    <dbReference type="NCBI Taxonomy" id="580340"/>
    <lineage>
        <taxon>Bacteria</taxon>
        <taxon>Thermotogati</taxon>
        <taxon>Synergistota</taxon>
        <taxon>Synergistia</taxon>
        <taxon>Synergistales</taxon>
        <taxon>Thermovirgaceae</taxon>
        <taxon>Thermovirga</taxon>
    </lineage>
</organism>
<feature type="transmembrane region" description="Helical" evidence="8">
    <location>
        <begin position="15"/>
        <end position="34"/>
    </location>
</feature>
<evidence type="ECO:0000313" key="10">
    <source>
        <dbReference type="Proteomes" id="UP000005868"/>
    </source>
</evidence>
<protein>
    <submittedName>
        <fullName evidence="9">H(+)-transporting two-sector ATPase</fullName>
        <ecNumber evidence="9">3.6.3.14</ecNumber>
    </submittedName>
</protein>
<keyword evidence="6" id="KW-0406">Ion transport</keyword>
<dbReference type="EC" id="3.6.3.14" evidence="9"/>
<dbReference type="PANTHER" id="PTHR32024:SF1">
    <property type="entry name" value="KTR SYSTEM POTASSIUM UPTAKE PROTEIN B"/>
    <property type="match status" value="1"/>
</dbReference>
<evidence type="ECO:0000256" key="8">
    <source>
        <dbReference type="SAM" id="Phobius"/>
    </source>
</evidence>
<evidence type="ECO:0000256" key="2">
    <source>
        <dbReference type="ARBA" id="ARBA00022448"/>
    </source>
</evidence>
<dbReference type="EMBL" id="CP003096">
    <property type="protein sequence ID" value="AER66464.1"/>
    <property type="molecule type" value="Genomic_DNA"/>
</dbReference>
<dbReference type="STRING" id="580340.Tlie_0731"/>
<evidence type="ECO:0000256" key="6">
    <source>
        <dbReference type="ARBA" id="ARBA00023065"/>
    </source>
</evidence>
<dbReference type="GO" id="GO:0005886">
    <property type="term" value="C:plasma membrane"/>
    <property type="evidence" value="ECO:0007669"/>
    <property type="project" value="UniProtKB-SubCell"/>
</dbReference>
<keyword evidence="7 8" id="KW-0472">Membrane</keyword>
<comment type="subcellular location">
    <subcellularLocation>
        <location evidence="1">Cell membrane</location>
        <topology evidence="1">Multi-pass membrane protein</topology>
    </subcellularLocation>
</comment>
<keyword evidence="4 8" id="KW-0812">Transmembrane</keyword>
<evidence type="ECO:0000256" key="1">
    <source>
        <dbReference type="ARBA" id="ARBA00004651"/>
    </source>
</evidence>
<accession>G7V995</accession>
<feature type="transmembrane region" description="Helical" evidence="8">
    <location>
        <begin position="346"/>
        <end position="367"/>
    </location>
</feature>
<evidence type="ECO:0000256" key="3">
    <source>
        <dbReference type="ARBA" id="ARBA00022475"/>
    </source>
</evidence>
<feature type="transmembrane region" description="Helical" evidence="8">
    <location>
        <begin position="402"/>
        <end position="423"/>
    </location>
</feature>
<name>G7V995_THELD</name>
<dbReference type="GO" id="GO:0008324">
    <property type="term" value="F:monoatomic cation transmembrane transporter activity"/>
    <property type="evidence" value="ECO:0007669"/>
    <property type="project" value="InterPro"/>
</dbReference>
<reference evidence="10" key="1">
    <citation type="submission" date="2011-10" db="EMBL/GenBank/DDBJ databases">
        <title>The complete genome of chromosome of Thermovirga lienii DSM 17291.</title>
        <authorList>
            <consortium name="US DOE Joint Genome Institute (JGI-PGF)"/>
            <person name="Lucas S."/>
            <person name="Copeland A."/>
            <person name="Lapidus A."/>
            <person name="Glavina del Rio T."/>
            <person name="Dalin E."/>
            <person name="Tice H."/>
            <person name="Bruce D."/>
            <person name="Goodwin L."/>
            <person name="Pitluck S."/>
            <person name="Peters L."/>
            <person name="Mikhailova N."/>
            <person name="Saunders E."/>
            <person name="Kyrpides N."/>
            <person name="Mavromatis K."/>
            <person name="Ivanova N."/>
            <person name="Last F.I."/>
            <person name="Brettin T."/>
            <person name="Detter J.C."/>
            <person name="Han C."/>
            <person name="Larimer F."/>
            <person name="Land M."/>
            <person name="Hauser L."/>
            <person name="Markowitz V."/>
            <person name="Cheng J.-F."/>
            <person name="Hugenholtz P."/>
            <person name="Woyke T."/>
            <person name="Wu D."/>
            <person name="Spring S."/>
            <person name="Schroeder M."/>
            <person name="Brambilla E.-M."/>
            <person name="Klenk H.-P."/>
            <person name="Eisen J.A."/>
        </authorList>
    </citation>
    <scope>NUCLEOTIDE SEQUENCE [LARGE SCALE GENOMIC DNA]</scope>
    <source>
        <strain evidence="10">ATCC BAA-1197 / DSM 17291 / Cas60314</strain>
    </source>
</reference>
<keyword evidence="9" id="KW-0378">Hydrolase</keyword>
<evidence type="ECO:0000256" key="7">
    <source>
        <dbReference type="ARBA" id="ARBA00023136"/>
    </source>
</evidence>
<keyword evidence="3" id="KW-1003">Cell membrane</keyword>
<dbReference type="AlphaFoldDB" id="G7V995"/>
<dbReference type="KEGG" id="tli:Tlie_0731"/>
<dbReference type="GO" id="GO:0030001">
    <property type="term" value="P:metal ion transport"/>
    <property type="evidence" value="ECO:0007669"/>
    <property type="project" value="UniProtKB-ARBA"/>
</dbReference>
<dbReference type="eggNOG" id="COG0168">
    <property type="taxonomic scope" value="Bacteria"/>
</dbReference>
<feature type="transmembrane region" description="Helical" evidence="8">
    <location>
        <begin position="41"/>
        <end position="62"/>
    </location>
</feature>
<feature type="transmembrane region" description="Helical" evidence="8">
    <location>
        <begin position="188"/>
        <end position="212"/>
    </location>
</feature>
<dbReference type="InterPro" id="IPR003445">
    <property type="entry name" value="Cat_transpt"/>
</dbReference>
<evidence type="ECO:0000256" key="4">
    <source>
        <dbReference type="ARBA" id="ARBA00022692"/>
    </source>
</evidence>
<dbReference type="PANTHER" id="PTHR32024">
    <property type="entry name" value="TRK SYSTEM POTASSIUM UPTAKE PROTEIN TRKG-RELATED"/>
    <property type="match status" value="1"/>
</dbReference>
<keyword evidence="5 8" id="KW-1133">Transmembrane helix</keyword>
<feature type="transmembrane region" description="Helical" evidence="8">
    <location>
        <begin position="284"/>
        <end position="301"/>
    </location>
</feature>
<proteinExistence type="predicted"/>
<keyword evidence="10" id="KW-1185">Reference proteome</keyword>
<feature type="transmembrane region" description="Helical" evidence="8">
    <location>
        <begin position="74"/>
        <end position="97"/>
    </location>
</feature>
<dbReference type="Proteomes" id="UP000005868">
    <property type="component" value="Chromosome"/>
</dbReference>
<evidence type="ECO:0000313" key="9">
    <source>
        <dbReference type="EMBL" id="AER66464.1"/>
    </source>
</evidence>